<dbReference type="PANTHER" id="PTHR43540">
    <property type="entry name" value="PEROXYUREIDOACRYLATE/UREIDOACRYLATE AMIDOHYDROLASE-RELATED"/>
    <property type="match status" value="1"/>
</dbReference>
<dbReference type="AlphaFoldDB" id="A0AAN4UQ83"/>
<feature type="domain" description="Isochorismatase-like" evidence="2">
    <location>
        <begin position="4"/>
        <end position="144"/>
    </location>
</feature>
<evidence type="ECO:0000313" key="5">
    <source>
        <dbReference type="Proteomes" id="UP000199541"/>
    </source>
</evidence>
<reference evidence="3" key="1">
    <citation type="journal article" date="2014" name="Int. J. Syst. Evol. Microbiol.">
        <title>Complete genome sequence of Corynebacterium casei LMG S-19264T (=DSM 44701T), isolated from a smear-ripened cheese.</title>
        <authorList>
            <consortium name="US DOE Joint Genome Institute (JGI-PGF)"/>
            <person name="Walter F."/>
            <person name="Albersmeier A."/>
            <person name="Kalinowski J."/>
            <person name="Ruckert C."/>
        </authorList>
    </citation>
    <scope>NUCLEOTIDE SEQUENCE</scope>
    <source>
        <strain evidence="3">CGMCC 1.10859</strain>
    </source>
</reference>
<dbReference type="SUPFAM" id="SSF52499">
    <property type="entry name" value="Isochorismatase-like hydrolases"/>
    <property type="match status" value="1"/>
</dbReference>
<accession>A0AAN4UQ83</accession>
<evidence type="ECO:0000259" key="2">
    <source>
        <dbReference type="Pfam" id="PF00857"/>
    </source>
</evidence>
<name>A0AAN4UQ83_9RHOB</name>
<dbReference type="Proteomes" id="UP000199541">
    <property type="component" value="Unassembled WGS sequence"/>
</dbReference>
<dbReference type="Pfam" id="PF00857">
    <property type="entry name" value="Isochorismatase"/>
    <property type="match status" value="1"/>
</dbReference>
<dbReference type="EMBL" id="FNOB01000005">
    <property type="protein sequence ID" value="SDW59902.1"/>
    <property type="molecule type" value="Genomic_DNA"/>
</dbReference>
<evidence type="ECO:0000313" key="4">
    <source>
        <dbReference type="EMBL" id="SDW59902.1"/>
    </source>
</evidence>
<evidence type="ECO:0000313" key="6">
    <source>
        <dbReference type="Proteomes" id="UP000634647"/>
    </source>
</evidence>
<dbReference type="EMBL" id="BNAB01000004">
    <property type="protein sequence ID" value="GHE00550.1"/>
    <property type="molecule type" value="Genomic_DNA"/>
</dbReference>
<evidence type="ECO:0000256" key="1">
    <source>
        <dbReference type="ARBA" id="ARBA00022801"/>
    </source>
</evidence>
<dbReference type="InterPro" id="IPR050272">
    <property type="entry name" value="Isochorismatase-like_hydrls"/>
</dbReference>
<keyword evidence="1 3" id="KW-0378">Hydrolase</keyword>
<organism evidence="3 6">
    <name type="scientific">Allgaiera indica</name>
    <dbReference type="NCBI Taxonomy" id="765699"/>
    <lineage>
        <taxon>Bacteria</taxon>
        <taxon>Pseudomonadati</taxon>
        <taxon>Pseudomonadota</taxon>
        <taxon>Alphaproteobacteria</taxon>
        <taxon>Rhodobacterales</taxon>
        <taxon>Paracoccaceae</taxon>
        <taxon>Allgaiera</taxon>
    </lineage>
</organism>
<reference evidence="3" key="3">
    <citation type="submission" date="2023-06" db="EMBL/GenBank/DDBJ databases">
        <authorList>
            <person name="Sun Q."/>
            <person name="Zhou Y."/>
        </authorList>
    </citation>
    <scope>NUCLEOTIDE SEQUENCE</scope>
    <source>
        <strain evidence="3">CGMCC 1.10859</strain>
    </source>
</reference>
<evidence type="ECO:0000313" key="3">
    <source>
        <dbReference type="EMBL" id="GHE00550.1"/>
    </source>
</evidence>
<keyword evidence="5" id="KW-1185">Reference proteome</keyword>
<gene>
    <name evidence="3" type="ORF">GCM10008024_12510</name>
    <name evidence="4" type="ORF">SAMN05444006_10565</name>
</gene>
<sequence>MSQAALILIDIQRGFDDPRWGARNNPGAEAAAGRLLARWRAAGAPLVHIRHVSLSPGSPLGPGPGAAFKPEVAPLPGETIIEKSVNSAFIGTPLEAHLRGLGVTRLVVCGLTTPHCVSTTCRMAANLGFGVVLAHDACAAYDTSADCSWGGAAPMPAEAIHASAVSHLHGEFVTARAADEIAA</sequence>
<dbReference type="InterPro" id="IPR036380">
    <property type="entry name" value="Isochorismatase-like_sf"/>
</dbReference>
<dbReference type="GO" id="GO:0016787">
    <property type="term" value="F:hydrolase activity"/>
    <property type="evidence" value="ECO:0007669"/>
    <property type="project" value="UniProtKB-KW"/>
</dbReference>
<dbReference type="InterPro" id="IPR000868">
    <property type="entry name" value="Isochorismatase-like_dom"/>
</dbReference>
<dbReference type="Proteomes" id="UP000634647">
    <property type="component" value="Unassembled WGS sequence"/>
</dbReference>
<protein>
    <submittedName>
        <fullName evidence="3">Cysteine hydrolase</fullName>
    </submittedName>
    <submittedName>
        <fullName evidence="4">Nicotinamidase-related amidase</fullName>
    </submittedName>
</protein>
<dbReference type="CDD" id="cd01014">
    <property type="entry name" value="nicotinamidase_related"/>
    <property type="match status" value="1"/>
</dbReference>
<dbReference type="PANTHER" id="PTHR43540:SF1">
    <property type="entry name" value="ISOCHORISMATASE HYDROLASE"/>
    <property type="match status" value="1"/>
</dbReference>
<proteinExistence type="predicted"/>
<reference evidence="4 5" key="2">
    <citation type="submission" date="2016-10" db="EMBL/GenBank/DDBJ databases">
        <authorList>
            <person name="Varghese N."/>
            <person name="Submissions S."/>
        </authorList>
    </citation>
    <scope>NUCLEOTIDE SEQUENCE [LARGE SCALE GENOMIC DNA]</scope>
    <source>
        <strain evidence="4 5">DSM 24802</strain>
    </source>
</reference>
<dbReference type="RefSeq" id="WP_035843447.1">
    <property type="nucleotide sequence ID" value="NZ_BNAB01000004.1"/>
</dbReference>
<dbReference type="Gene3D" id="3.40.50.850">
    <property type="entry name" value="Isochorismatase-like"/>
    <property type="match status" value="1"/>
</dbReference>
<comment type="caution">
    <text evidence="3">The sequence shown here is derived from an EMBL/GenBank/DDBJ whole genome shotgun (WGS) entry which is preliminary data.</text>
</comment>